<evidence type="ECO:0000313" key="2">
    <source>
        <dbReference type="Proteomes" id="UP000483820"/>
    </source>
</evidence>
<organism evidence="1 2">
    <name type="scientific">Caenorhabditis remanei</name>
    <name type="common">Caenorhabditis vulgaris</name>
    <dbReference type="NCBI Taxonomy" id="31234"/>
    <lineage>
        <taxon>Eukaryota</taxon>
        <taxon>Metazoa</taxon>
        <taxon>Ecdysozoa</taxon>
        <taxon>Nematoda</taxon>
        <taxon>Chromadorea</taxon>
        <taxon>Rhabditida</taxon>
        <taxon>Rhabditina</taxon>
        <taxon>Rhabditomorpha</taxon>
        <taxon>Rhabditoidea</taxon>
        <taxon>Rhabditidae</taxon>
        <taxon>Peloderinae</taxon>
        <taxon>Caenorhabditis</taxon>
    </lineage>
</organism>
<sequence>MLSGPIDYRYTESSMQLIKNGYLDPANLNKQTFQHDQHLHIKMINYTGLAKVDPFVSGLFDCHVEFPRKLIADHGLYIVEGVGQPASDNILKRMYFEPDGIGEYIVIA</sequence>
<proteinExistence type="predicted"/>
<dbReference type="RefSeq" id="XP_053583086.1">
    <property type="nucleotide sequence ID" value="XM_053734173.1"/>
</dbReference>
<name>A0A6A5GHS4_CAERE</name>
<reference evidence="1 2" key="1">
    <citation type="submission" date="2019-12" db="EMBL/GenBank/DDBJ databases">
        <title>Chromosome-level assembly of the Caenorhabditis remanei genome.</title>
        <authorList>
            <person name="Teterina A.A."/>
            <person name="Willis J.H."/>
            <person name="Phillips P.C."/>
        </authorList>
    </citation>
    <scope>NUCLEOTIDE SEQUENCE [LARGE SCALE GENOMIC DNA]</scope>
    <source>
        <strain evidence="1 2">PX506</strain>
        <tissue evidence="1">Whole organism</tissue>
    </source>
</reference>
<gene>
    <name evidence="1" type="ORF">GCK72_021302</name>
</gene>
<dbReference type="Proteomes" id="UP000483820">
    <property type="component" value="Chromosome V"/>
</dbReference>
<dbReference type="EMBL" id="WUAV01000005">
    <property type="protein sequence ID" value="KAF1754738.1"/>
    <property type="molecule type" value="Genomic_DNA"/>
</dbReference>
<dbReference type="GeneID" id="78777198"/>
<evidence type="ECO:0000313" key="1">
    <source>
        <dbReference type="EMBL" id="KAF1754738.1"/>
    </source>
</evidence>
<dbReference type="AlphaFoldDB" id="A0A6A5GHS4"/>
<comment type="caution">
    <text evidence="1">The sequence shown here is derived from an EMBL/GenBank/DDBJ whole genome shotgun (WGS) entry which is preliminary data.</text>
</comment>
<accession>A0A6A5GHS4</accession>
<dbReference type="CTD" id="78777198"/>
<dbReference type="KEGG" id="crq:GCK72_021302"/>
<protein>
    <submittedName>
        <fullName evidence="1">Uncharacterized protein</fullName>
    </submittedName>
</protein>